<evidence type="ECO:0000313" key="2">
    <source>
        <dbReference type="Proteomes" id="UP000324222"/>
    </source>
</evidence>
<reference evidence="1 2" key="1">
    <citation type="submission" date="2019-05" db="EMBL/GenBank/DDBJ databases">
        <title>Another draft genome of Portunus trituberculatus and its Hox gene families provides insights of decapod evolution.</title>
        <authorList>
            <person name="Jeong J.-H."/>
            <person name="Song I."/>
            <person name="Kim S."/>
            <person name="Choi T."/>
            <person name="Kim D."/>
            <person name="Ryu S."/>
            <person name="Kim W."/>
        </authorList>
    </citation>
    <scope>NUCLEOTIDE SEQUENCE [LARGE SCALE GENOMIC DNA]</scope>
    <source>
        <tissue evidence="1">Muscle</tissue>
    </source>
</reference>
<evidence type="ECO:0000313" key="1">
    <source>
        <dbReference type="EMBL" id="MPC75245.1"/>
    </source>
</evidence>
<sequence length="100" mass="10973">MVVFWSPVAKAGTTGKLSFGSAALPLQEDVKILGVEVDRGLRFDGHVKTIAKKASHRIHSEKGGWLDRKGRLLLYKAQVRPHLEYAALSLTSFTTTNVTP</sequence>
<dbReference type="EMBL" id="VSRR010040669">
    <property type="protein sequence ID" value="MPC75245.1"/>
    <property type="molecule type" value="Genomic_DNA"/>
</dbReference>
<organism evidence="1 2">
    <name type="scientific">Portunus trituberculatus</name>
    <name type="common">Swimming crab</name>
    <name type="synonym">Neptunus trituberculatus</name>
    <dbReference type="NCBI Taxonomy" id="210409"/>
    <lineage>
        <taxon>Eukaryota</taxon>
        <taxon>Metazoa</taxon>
        <taxon>Ecdysozoa</taxon>
        <taxon>Arthropoda</taxon>
        <taxon>Crustacea</taxon>
        <taxon>Multicrustacea</taxon>
        <taxon>Malacostraca</taxon>
        <taxon>Eumalacostraca</taxon>
        <taxon>Eucarida</taxon>
        <taxon>Decapoda</taxon>
        <taxon>Pleocyemata</taxon>
        <taxon>Brachyura</taxon>
        <taxon>Eubrachyura</taxon>
        <taxon>Portunoidea</taxon>
        <taxon>Portunidae</taxon>
        <taxon>Portuninae</taxon>
        <taxon>Portunus</taxon>
    </lineage>
</organism>
<accession>A0A5B7HZE7</accession>
<comment type="caution">
    <text evidence="1">The sequence shown here is derived from an EMBL/GenBank/DDBJ whole genome shotgun (WGS) entry which is preliminary data.</text>
</comment>
<dbReference type="AlphaFoldDB" id="A0A5B7HZE7"/>
<name>A0A5B7HZE7_PORTR</name>
<dbReference type="Proteomes" id="UP000324222">
    <property type="component" value="Unassembled WGS sequence"/>
</dbReference>
<proteinExistence type="predicted"/>
<gene>
    <name evidence="1" type="ORF">E2C01_069630</name>
</gene>
<protein>
    <submittedName>
        <fullName evidence="1">Uncharacterized protein</fullName>
    </submittedName>
</protein>
<keyword evidence="2" id="KW-1185">Reference proteome</keyword>